<dbReference type="GO" id="GO:0003712">
    <property type="term" value="F:transcription coregulator activity"/>
    <property type="evidence" value="ECO:0007669"/>
    <property type="project" value="InterPro"/>
</dbReference>
<organism evidence="6 8">
    <name type="scientific">Sungouiella intermedia</name>
    <dbReference type="NCBI Taxonomy" id="45354"/>
    <lineage>
        <taxon>Eukaryota</taxon>
        <taxon>Fungi</taxon>
        <taxon>Dikarya</taxon>
        <taxon>Ascomycota</taxon>
        <taxon>Saccharomycotina</taxon>
        <taxon>Pichiomycetes</taxon>
        <taxon>Metschnikowiaceae</taxon>
        <taxon>Sungouiella</taxon>
    </lineage>
</organism>
<dbReference type="Proteomes" id="UP000182334">
    <property type="component" value="Chromosome V"/>
</dbReference>
<dbReference type="STRING" id="45354.A0A1L0DGB4"/>
<evidence type="ECO:0000256" key="1">
    <source>
        <dbReference type="ARBA" id="ARBA00004123"/>
    </source>
</evidence>
<comment type="subcellular location">
    <subcellularLocation>
        <location evidence="1 4">Nucleus</location>
    </subcellularLocation>
</comment>
<evidence type="ECO:0000256" key="3">
    <source>
        <dbReference type="ARBA" id="ARBA00023242"/>
    </source>
</evidence>
<keyword evidence="4" id="KW-0805">Transcription regulation</keyword>
<name>A0A1L0DGB4_9ASCO</name>
<evidence type="ECO:0000256" key="2">
    <source>
        <dbReference type="ARBA" id="ARBA00008186"/>
    </source>
</evidence>
<keyword evidence="8" id="KW-1185">Reference proteome</keyword>
<dbReference type="Gene3D" id="1.10.287.3490">
    <property type="match status" value="1"/>
</dbReference>
<evidence type="ECO:0000313" key="7">
    <source>
        <dbReference type="Proteomes" id="UP000182259"/>
    </source>
</evidence>
<accession>A0A1L0DGB4</accession>
<evidence type="ECO:0000313" key="5">
    <source>
        <dbReference type="EMBL" id="SGZ55469.1"/>
    </source>
</evidence>
<evidence type="ECO:0000256" key="4">
    <source>
        <dbReference type="RuleBase" id="RU364147"/>
    </source>
</evidence>
<comment type="function">
    <text evidence="4">Component of the Mediator complex, a coactivator involved in the regulated transcription of nearly all RNA polymerase II-dependent genes. Mediator functions as a bridge to convey information from gene-specific regulatory proteins to the basal RNA polymerase II transcription machinery. Mediator is recruited to promoters by direct interactions with regulatory proteins and serves as a scaffold for the assembly of a functional pre-initiation complex with RNA polymerase II and the general transcription factors.</text>
</comment>
<dbReference type="AlphaFoldDB" id="A0A1L0DGB4"/>
<dbReference type="GO" id="GO:0016592">
    <property type="term" value="C:mediator complex"/>
    <property type="evidence" value="ECO:0007669"/>
    <property type="project" value="InterPro"/>
</dbReference>
<evidence type="ECO:0000313" key="6">
    <source>
        <dbReference type="EMBL" id="SGZ55556.1"/>
    </source>
</evidence>
<dbReference type="Proteomes" id="UP000182259">
    <property type="component" value="Chromosome IV"/>
</dbReference>
<dbReference type="EMBL" id="LT635767">
    <property type="protein sequence ID" value="SGZ55469.1"/>
    <property type="molecule type" value="Genomic_DNA"/>
</dbReference>
<comment type="similarity">
    <text evidence="2 4">Belongs to the Mediator complex subunit 11 family.</text>
</comment>
<dbReference type="GO" id="GO:0006357">
    <property type="term" value="P:regulation of transcription by RNA polymerase II"/>
    <property type="evidence" value="ECO:0007669"/>
    <property type="project" value="InterPro"/>
</dbReference>
<keyword evidence="3 4" id="KW-0539">Nucleus</keyword>
<gene>
    <name evidence="4" type="primary">MED11</name>
    <name evidence="5" type="ORF">SAMEA4029009_CIC11G00000003691</name>
    <name evidence="6" type="ORF">SAMEA4029010_CIC11G00000001155</name>
</gene>
<dbReference type="Pfam" id="PF10280">
    <property type="entry name" value="Med11"/>
    <property type="match status" value="1"/>
</dbReference>
<dbReference type="OrthoDB" id="5418434at2759"/>
<protein>
    <recommendedName>
        <fullName evidence="4">Mediator of RNA polymerase II transcription subunit 11</fullName>
    </recommendedName>
    <alternativeName>
        <fullName evidence="4">Mediator complex subunit 11</fullName>
    </alternativeName>
</protein>
<dbReference type="EMBL" id="LT635760">
    <property type="protein sequence ID" value="SGZ55556.1"/>
    <property type="molecule type" value="Genomic_DNA"/>
</dbReference>
<sequence>MDTKDFIQQRLESLNNIDSKVVKLLDCISVLFDTYVEPSRQNDAENILVKDQFKREVNEVYGLLSTLAIELRKEVKIVDDNIGVYDKNEDSVMILPINVDHKNTVLGKVKLEEELMKLTTNY</sequence>
<comment type="subunit">
    <text evidence="4">Component of the Mediator complex.</text>
</comment>
<evidence type="ECO:0000313" key="8">
    <source>
        <dbReference type="Proteomes" id="UP000182334"/>
    </source>
</evidence>
<dbReference type="InterPro" id="IPR019404">
    <property type="entry name" value="Mediator_Med11"/>
</dbReference>
<keyword evidence="4" id="KW-0010">Activator</keyword>
<reference evidence="6 8" key="1">
    <citation type="submission" date="2016-10" db="EMBL/GenBank/DDBJ databases">
        <authorList>
            <person name="de Groot N.N."/>
        </authorList>
    </citation>
    <scope>NUCLEOTIDE SEQUENCE [LARGE SCALE GENOMIC DNA]</scope>
    <source>
        <strain evidence="6 8">CBS 141442</strain>
        <strain evidence="5">PYCC 4715</strain>
    </source>
</reference>
<keyword evidence="4" id="KW-0804">Transcription</keyword>
<proteinExistence type="inferred from homology"/>
<reference evidence="7" key="2">
    <citation type="submission" date="2016-10" db="EMBL/GenBank/DDBJ databases">
        <authorList>
            <person name="Geijer C."/>
            <person name="Jareborg N."/>
            <person name="Dainat J."/>
        </authorList>
    </citation>
    <scope>NUCLEOTIDE SEQUENCE [LARGE SCALE GENOMIC DNA]</scope>
    <source>
        <strain evidence="7">PYCC 4715</strain>
    </source>
</reference>